<protein>
    <submittedName>
        <fullName evidence="4">Succinoglycan biosynthesis protein</fullName>
    </submittedName>
</protein>
<dbReference type="AlphaFoldDB" id="A0A5Q0BZP4"/>
<feature type="compositionally biased region" description="Low complexity" evidence="2">
    <location>
        <begin position="24"/>
        <end position="36"/>
    </location>
</feature>
<evidence type="ECO:0000256" key="3">
    <source>
        <dbReference type="SAM" id="Phobius"/>
    </source>
</evidence>
<dbReference type="PANTHER" id="PTHR32309">
    <property type="entry name" value="TYROSINE-PROTEIN KINASE"/>
    <property type="match status" value="1"/>
</dbReference>
<gene>
    <name evidence="4" type="ORF">FZ934_00720</name>
</gene>
<keyword evidence="3" id="KW-0472">Membrane</keyword>
<feature type="coiled-coil region" evidence="1">
    <location>
        <begin position="304"/>
        <end position="338"/>
    </location>
</feature>
<keyword evidence="3" id="KW-1133">Transmembrane helix</keyword>
<dbReference type="KEGG" id="rgr:FZ934_00720"/>
<feature type="transmembrane region" description="Helical" evidence="3">
    <location>
        <begin position="124"/>
        <end position="144"/>
    </location>
</feature>
<evidence type="ECO:0000256" key="2">
    <source>
        <dbReference type="SAM" id="MobiDB-lite"/>
    </source>
</evidence>
<evidence type="ECO:0000313" key="4">
    <source>
        <dbReference type="EMBL" id="QFY59098.1"/>
    </source>
</evidence>
<dbReference type="GO" id="GO:0005886">
    <property type="term" value="C:plasma membrane"/>
    <property type="evidence" value="ECO:0007669"/>
    <property type="project" value="TreeGrafter"/>
</dbReference>
<reference evidence="4 5" key="1">
    <citation type="submission" date="2019-08" db="EMBL/GenBank/DDBJ databases">
        <title>Prosopis cineraria nodule microbiome.</title>
        <authorList>
            <person name="Ali R."/>
            <person name="Chaluvadi S.R."/>
            <person name="Wang X."/>
        </authorList>
    </citation>
    <scope>NUCLEOTIDE SEQUENCE [LARGE SCALE GENOMIC DNA]</scope>
    <source>
        <strain evidence="4 5">BG7</strain>
    </source>
</reference>
<dbReference type="RefSeq" id="WP_153269490.1">
    <property type="nucleotide sequence ID" value="NZ_CP043498.1"/>
</dbReference>
<dbReference type="EMBL" id="CP043498">
    <property type="protein sequence ID" value="QFY59098.1"/>
    <property type="molecule type" value="Genomic_DNA"/>
</dbReference>
<feature type="region of interest" description="Disordered" evidence="2">
    <location>
        <begin position="1"/>
        <end position="36"/>
    </location>
</feature>
<accession>A0A5Q0BZP4</accession>
<dbReference type="OrthoDB" id="8404455at2"/>
<sequence length="575" mass="60302">MRDTYSRRPNISARTPAQAGRPFGEAAAGPTHGTTAPPEAELLRLIERTLQAQRAEQQAEIASLPLLNRIETILGKRIEAANDEQALPEVVVSEPLALRPPVMPLAANDVRPVAVRKEPPRRSIWPFAVVGALCFLGAAAGTMVPADPEEYVARGILTVKGGPENVAAAQSALTSPKTIAAVVGALKLDHDPEFAGTQPDALHIAVDLLSANGTASDQVSRAEATLASAMQVFTDKAIGTVDFTVTTGSAGKSARVANYLGSIISIPATAGMAGDQALKKANDAAQAELAAFTTKSGEGNVKVAGDLQQQIVQLDADLKAAEQRIVTAKERSDRLRTAKLGDVLTGAISADIGSPALEDRRTRYATAKSTLAQLSANLGPRHPRLVAQQGEVDGLRDAISEELGRLARDSADDAKAAVVARKRMSDQRNALIAQSKDTGVDLAKLTELRDKAGAARARFEDGILTAGVPTTSQIVMQGVPQVFPTNEGRISVVATLLGASAGLAFGLALMWRRRPVDAEHDAATLAEIPVVAEPLIDPVAPAPEPVVTARRNEVDVVRSEIATMRSKLQSYAAGS</sequence>
<organism evidence="4 5">
    <name type="scientific">Rhizobium grahamii</name>
    <dbReference type="NCBI Taxonomy" id="1120045"/>
    <lineage>
        <taxon>Bacteria</taxon>
        <taxon>Pseudomonadati</taxon>
        <taxon>Pseudomonadota</taxon>
        <taxon>Alphaproteobacteria</taxon>
        <taxon>Hyphomicrobiales</taxon>
        <taxon>Rhizobiaceae</taxon>
        <taxon>Rhizobium/Agrobacterium group</taxon>
        <taxon>Rhizobium</taxon>
    </lineage>
</organism>
<dbReference type="Proteomes" id="UP000326881">
    <property type="component" value="Chromosome"/>
</dbReference>
<dbReference type="InterPro" id="IPR050445">
    <property type="entry name" value="Bact_polysacc_biosynth/exp"/>
</dbReference>
<keyword evidence="3" id="KW-0812">Transmembrane</keyword>
<name>A0A5Q0BZP4_9HYPH</name>
<proteinExistence type="predicted"/>
<evidence type="ECO:0000313" key="5">
    <source>
        <dbReference type="Proteomes" id="UP000326881"/>
    </source>
</evidence>
<keyword evidence="1" id="KW-0175">Coiled coil</keyword>
<dbReference type="PANTHER" id="PTHR32309:SF13">
    <property type="entry name" value="FERRIC ENTEROBACTIN TRANSPORT PROTEIN FEPE"/>
    <property type="match status" value="1"/>
</dbReference>
<evidence type="ECO:0000256" key="1">
    <source>
        <dbReference type="SAM" id="Coils"/>
    </source>
</evidence>
<dbReference type="GO" id="GO:0004713">
    <property type="term" value="F:protein tyrosine kinase activity"/>
    <property type="evidence" value="ECO:0007669"/>
    <property type="project" value="TreeGrafter"/>
</dbReference>
<keyword evidence="5" id="KW-1185">Reference proteome</keyword>